<gene>
    <name evidence="1" type="ORF">BLM47_09340</name>
</gene>
<dbReference type="AlphaFoldDB" id="A0A2A6DZ99"/>
<accession>A0A2A6DZ99</accession>
<organism evidence="1 2">
    <name type="scientific">Candidatus Reconcilbacillus cellulovorans</name>
    <dbReference type="NCBI Taxonomy" id="1906605"/>
    <lineage>
        <taxon>Bacteria</taxon>
        <taxon>Bacillati</taxon>
        <taxon>Bacillota</taxon>
        <taxon>Bacilli</taxon>
        <taxon>Bacillales</taxon>
        <taxon>Paenibacillaceae</taxon>
        <taxon>Candidatus Reconcilbacillus</taxon>
    </lineage>
</organism>
<reference evidence="1 2" key="1">
    <citation type="submission" date="2016-12" db="EMBL/GenBank/DDBJ databases">
        <title>Candidatus Reconcilibacillus cellulovorans genome.</title>
        <authorList>
            <person name="Kolinko S."/>
            <person name="Wu Y.-W."/>
            <person name="Tachea F."/>
            <person name="Denzel E."/>
            <person name="Hiras J."/>
            <person name="Baecker N."/>
            <person name="Chan L.J."/>
            <person name="Eichorst S.A."/>
            <person name="Frey D."/>
            <person name="Adams P.D."/>
            <person name="Pray T."/>
            <person name="Tanjore D."/>
            <person name="Petzold C.J."/>
            <person name="Gladden J.M."/>
            <person name="Simmons B.A."/>
            <person name="Singer S.W."/>
        </authorList>
    </citation>
    <scope>NUCLEOTIDE SEQUENCE [LARGE SCALE GENOMIC DNA]</scope>
    <source>
        <strain evidence="1">JTherm</strain>
    </source>
</reference>
<protein>
    <submittedName>
        <fullName evidence="1">Uncharacterized protein</fullName>
    </submittedName>
</protein>
<evidence type="ECO:0000313" key="2">
    <source>
        <dbReference type="Proteomes" id="UP000243688"/>
    </source>
</evidence>
<proteinExistence type="predicted"/>
<comment type="caution">
    <text evidence="1">The sequence shown here is derived from an EMBL/GenBank/DDBJ whole genome shotgun (WGS) entry which is preliminary data.</text>
</comment>
<dbReference type="EMBL" id="MOXJ01000021">
    <property type="protein sequence ID" value="PDO10012.1"/>
    <property type="molecule type" value="Genomic_DNA"/>
</dbReference>
<sequence length="69" mass="7767">MSAAQFQLPHGDDVITVRLTVREAIALGMGEKFHLRPDIAAGARRKLKRSVTEKLLNEARKSEVEFSYL</sequence>
<evidence type="ECO:0000313" key="1">
    <source>
        <dbReference type="EMBL" id="PDO10012.1"/>
    </source>
</evidence>
<name>A0A2A6DZ99_9BACL</name>
<dbReference type="Proteomes" id="UP000243688">
    <property type="component" value="Unassembled WGS sequence"/>
</dbReference>